<evidence type="ECO:0000313" key="2">
    <source>
        <dbReference type="EMBL" id="GMN29621.1"/>
    </source>
</evidence>
<dbReference type="EMBL" id="BTGU01007222">
    <property type="protein sequence ID" value="GMN29621.1"/>
    <property type="molecule type" value="Genomic_DNA"/>
</dbReference>
<dbReference type="EMBL" id="BTGU01007221">
    <property type="protein sequence ID" value="GMN29601.1"/>
    <property type="molecule type" value="Genomic_DNA"/>
</dbReference>
<gene>
    <name evidence="1" type="ORF">TIFTF001_049549</name>
    <name evidence="2" type="ORF">TIFTF001_049550</name>
    <name evidence="3" type="ORF">TIFTF001_049557</name>
    <name evidence="4" type="ORF">TIFTF001_049558</name>
</gene>
<accession>A0AA87ZUR2</accession>
<evidence type="ECO:0000313" key="1">
    <source>
        <dbReference type="EMBL" id="GMN29601.1"/>
    </source>
</evidence>
<sequence>MATGDRRIDHWASQKGKIKAGPCRANPWFADGITSFGELALYFYLDLSLLISLSPAKPGIFVHLRLAERKRVLPTVVLQDATMDGLGKEKMFVRREQQKLKMGKGKKKPATSWNLVKVRFVHALHRQPEEIFSSLNQWLNRGKGIEARGQAGATVYKLN</sequence>
<evidence type="ECO:0000313" key="4">
    <source>
        <dbReference type="EMBL" id="GMN29684.1"/>
    </source>
</evidence>
<name>A0AA87ZUR2_FICCA</name>
<proteinExistence type="predicted"/>
<protein>
    <submittedName>
        <fullName evidence="3">Uncharacterized protein</fullName>
    </submittedName>
</protein>
<reference evidence="3" key="1">
    <citation type="submission" date="2023-07" db="EMBL/GenBank/DDBJ databases">
        <title>draft genome sequence of fig (Ficus carica).</title>
        <authorList>
            <person name="Takahashi T."/>
            <person name="Nishimura K."/>
        </authorList>
    </citation>
    <scope>NUCLEOTIDE SEQUENCE</scope>
</reference>
<evidence type="ECO:0000313" key="3">
    <source>
        <dbReference type="EMBL" id="GMN29661.1"/>
    </source>
</evidence>
<dbReference type="AlphaFoldDB" id="A0AA87ZUR2"/>
<comment type="caution">
    <text evidence="3">The sequence shown here is derived from an EMBL/GenBank/DDBJ whole genome shotgun (WGS) entry which is preliminary data.</text>
</comment>
<dbReference type="EMBL" id="BTGU01007226">
    <property type="protein sequence ID" value="GMN29684.1"/>
    <property type="molecule type" value="Genomic_DNA"/>
</dbReference>
<evidence type="ECO:0000313" key="5">
    <source>
        <dbReference type="Proteomes" id="UP001187192"/>
    </source>
</evidence>
<keyword evidence="5" id="KW-1185">Reference proteome</keyword>
<dbReference type="EMBL" id="BTGU01007225">
    <property type="protein sequence ID" value="GMN29661.1"/>
    <property type="molecule type" value="Genomic_DNA"/>
</dbReference>
<dbReference type="Proteomes" id="UP001187192">
    <property type="component" value="Unassembled WGS sequence"/>
</dbReference>
<organism evidence="3 5">
    <name type="scientific">Ficus carica</name>
    <name type="common">Common fig</name>
    <dbReference type="NCBI Taxonomy" id="3494"/>
    <lineage>
        <taxon>Eukaryota</taxon>
        <taxon>Viridiplantae</taxon>
        <taxon>Streptophyta</taxon>
        <taxon>Embryophyta</taxon>
        <taxon>Tracheophyta</taxon>
        <taxon>Spermatophyta</taxon>
        <taxon>Magnoliopsida</taxon>
        <taxon>eudicotyledons</taxon>
        <taxon>Gunneridae</taxon>
        <taxon>Pentapetalae</taxon>
        <taxon>rosids</taxon>
        <taxon>fabids</taxon>
        <taxon>Rosales</taxon>
        <taxon>Moraceae</taxon>
        <taxon>Ficeae</taxon>
        <taxon>Ficus</taxon>
    </lineage>
</organism>